<keyword evidence="2" id="KW-1185">Reference proteome</keyword>
<name>A0A366H9S2_9BACT</name>
<dbReference type="EMBL" id="QNRR01000012">
    <property type="protein sequence ID" value="RBP38173.1"/>
    <property type="molecule type" value="Genomic_DNA"/>
</dbReference>
<reference evidence="1 2" key="1">
    <citation type="submission" date="2018-06" db="EMBL/GenBank/DDBJ databases">
        <title>Genomic Encyclopedia of Type Strains, Phase IV (KMG-IV): sequencing the most valuable type-strain genomes for metagenomic binning, comparative biology and taxonomic classification.</title>
        <authorList>
            <person name="Goeker M."/>
        </authorList>
    </citation>
    <scope>NUCLEOTIDE SEQUENCE [LARGE SCALE GENOMIC DNA]</scope>
    <source>
        <strain evidence="1 2">DSM 25532</strain>
    </source>
</reference>
<proteinExistence type="predicted"/>
<protein>
    <submittedName>
        <fullName evidence="1">Uncharacterized protein</fullName>
    </submittedName>
</protein>
<dbReference type="AlphaFoldDB" id="A0A366H9S2"/>
<evidence type="ECO:0000313" key="1">
    <source>
        <dbReference type="EMBL" id="RBP38173.1"/>
    </source>
</evidence>
<sequence length="52" mass="6121">MIHTSHKRMQMRHISTIQIHSRLTRIHRVHEGQGRLRIAFEHGHCGTDGSLR</sequence>
<comment type="caution">
    <text evidence="1">The sequence shown here is derived from an EMBL/GenBank/DDBJ whole genome shotgun (WGS) entry which is preliminary data.</text>
</comment>
<organism evidence="1 2">
    <name type="scientific">Roseimicrobium gellanilyticum</name>
    <dbReference type="NCBI Taxonomy" id="748857"/>
    <lineage>
        <taxon>Bacteria</taxon>
        <taxon>Pseudomonadati</taxon>
        <taxon>Verrucomicrobiota</taxon>
        <taxon>Verrucomicrobiia</taxon>
        <taxon>Verrucomicrobiales</taxon>
        <taxon>Verrucomicrobiaceae</taxon>
        <taxon>Roseimicrobium</taxon>
    </lineage>
</organism>
<gene>
    <name evidence="1" type="ORF">DES53_112171</name>
</gene>
<dbReference type="Proteomes" id="UP000253426">
    <property type="component" value="Unassembled WGS sequence"/>
</dbReference>
<accession>A0A366H9S2</accession>
<evidence type="ECO:0000313" key="2">
    <source>
        <dbReference type="Proteomes" id="UP000253426"/>
    </source>
</evidence>